<dbReference type="Proteomes" id="UP000196027">
    <property type="component" value="Chromosome"/>
</dbReference>
<feature type="transmembrane region" description="Helical" evidence="6">
    <location>
        <begin position="121"/>
        <end position="140"/>
    </location>
</feature>
<feature type="transmembrane region" description="Helical" evidence="6">
    <location>
        <begin position="293"/>
        <end position="312"/>
    </location>
</feature>
<reference evidence="7 8" key="1">
    <citation type="submission" date="2017-05" db="EMBL/GenBank/DDBJ databases">
        <title>Genomic insights into alkan degradation activity of Oleiphilus messinensis.</title>
        <authorList>
            <person name="Kozyavkin S.A."/>
            <person name="Slesarev A.I."/>
            <person name="Golyshin P.N."/>
            <person name="Korzhenkov A."/>
            <person name="Golyshina O.N."/>
            <person name="Toshchakov S.V."/>
        </authorList>
    </citation>
    <scope>NUCLEOTIDE SEQUENCE [LARGE SCALE GENOMIC DNA]</scope>
    <source>
        <strain evidence="7 8">ME102</strain>
    </source>
</reference>
<organism evidence="7 8">
    <name type="scientific">Oleiphilus messinensis</name>
    <dbReference type="NCBI Taxonomy" id="141451"/>
    <lineage>
        <taxon>Bacteria</taxon>
        <taxon>Pseudomonadati</taxon>
        <taxon>Pseudomonadota</taxon>
        <taxon>Gammaproteobacteria</taxon>
        <taxon>Oceanospirillales</taxon>
        <taxon>Oleiphilaceae</taxon>
        <taxon>Oleiphilus</taxon>
    </lineage>
</organism>
<feature type="transmembrane region" description="Helical" evidence="6">
    <location>
        <begin position="382"/>
        <end position="405"/>
    </location>
</feature>
<dbReference type="KEGG" id="ome:OLMES_5538"/>
<feature type="transmembrane region" description="Helical" evidence="6">
    <location>
        <begin position="450"/>
        <end position="475"/>
    </location>
</feature>
<evidence type="ECO:0000256" key="6">
    <source>
        <dbReference type="SAM" id="Phobius"/>
    </source>
</evidence>
<feature type="transmembrane region" description="Helical" evidence="6">
    <location>
        <begin position="248"/>
        <end position="272"/>
    </location>
</feature>
<evidence type="ECO:0000256" key="4">
    <source>
        <dbReference type="ARBA" id="ARBA00022989"/>
    </source>
</evidence>
<evidence type="ECO:0000256" key="1">
    <source>
        <dbReference type="ARBA" id="ARBA00004651"/>
    </source>
</evidence>
<evidence type="ECO:0000256" key="5">
    <source>
        <dbReference type="ARBA" id="ARBA00023136"/>
    </source>
</evidence>
<keyword evidence="5 6" id="KW-0472">Membrane</keyword>
<feature type="transmembrane region" description="Helical" evidence="6">
    <location>
        <begin position="152"/>
        <end position="171"/>
    </location>
</feature>
<sequence length="492" mass="53641">MIISRTLKSAILALGQFLNALIGVICVVVLTRVFDKQDFASFSQAVLAFTFVLPFLALGLHRAPLYFMAGETVRSRGLLGETLILLTFMGMLFSLFLLLGGNKLLADQFNNPGLASLLNYLAPYSLVALPILALPACLTAMNKVQQVPMFTVVSRFIALVMVLLGACYWQTPSAALVGLTISGFLVLPWALGLMYRSCSGQLWPNYKSLVAQVKFAIPVGIAAVLGAVQVQLDKLFVASMGTPEEFAVFVIGAQQLPVVAMITGSVATVTLVDLRQFYLQGRLVDLVHLWQSALLKVAVFMIPIMILGLVLADDVIPFLFTAAYAEAVLPFQLYLLLLFGRMANYGNLLVAGGNPQFLPLVLLITVIAGVSLNWVLIPEFGYMGAVYGTLIASYCVEIPLHLLLVRWRLGVWMFSGFNFRLLSKILFCALIAAGASLLCKQIDHILMRMIMVTCVYLVILLLTYRTTGIAAFIGLKSHLITIKRRGLSNGSS</sequence>
<feature type="transmembrane region" description="Helical" evidence="6">
    <location>
        <begin position="318"/>
        <end position="337"/>
    </location>
</feature>
<dbReference type="OrthoDB" id="1223436at2"/>
<keyword evidence="8" id="KW-1185">Reference proteome</keyword>
<dbReference type="InterPro" id="IPR050833">
    <property type="entry name" value="Poly_Biosynth_Transport"/>
</dbReference>
<feature type="transmembrane region" description="Helical" evidence="6">
    <location>
        <begin position="209"/>
        <end position="228"/>
    </location>
</feature>
<dbReference type="InterPro" id="IPR002797">
    <property type="entry name" value="Polysacc_synth"/>
</dbReference>
<keyword evidence="2" id="KW-1003">Cell membrane</keyword>
<keyword evidence="4 6" id="KW-1133">Transmembrane helix</keyword>
<dbReference type="GO" id="GO:0005886">
    <property type="term" value="C:plasma membrane"/>
    <property type="evidence" value="ECO:0007669"/>
    <property type="project" value="UniProtKB-SubCell"/>
</dbReference>
<dbReference type="EMBL" id="CP021425">
    <property type="protein sequence ID" value="ARU59518.1"/>
    <property type="molecule type" value="Genomic_DNA"/>
</dbReference>
<feature type="transmembrane region" description="Helical" evidence="6">
    <location>
        <begin position="12"/>
        <end position="34"/>
    </location>
</feature>
<feature type="transmembrane region" description="Helical" evidence="6">
    <location>
        <begin position="177"/>
        <end position="197"/>
    </location>
</feature>
<dbReference type="AlphaFoldDB" id="A0A1Y0IG95"/>
<evidence type="ECO:0000256" key="3">
    <source>
        <dbReference type="ARBA" id="ARBA00022692"/>
    </source>
</evidence>
<dbReference type="PANTHER" id="PTHR30250">
    <property type="entry name" value="PST FAMILY PREDICTED COLANIC ACID TRANSPORTER"/>
    <property type="match status" value="1"/>
</dbReference>
<feature type="transmembrane region" description="Helical" evidence="6">
    <location>
        <begin position="417"/>
        <end position="438"/>
    </location>
</feature>
<dbReference type="RefSeq" id="WP_087464183.1">
    <property type="nucleotide sequence ID" value="NZ_CP021425.1"/>
</dbReference>
<name>A0A1Y0IG95_9GAMM</name>
<feature type="transmembrane region" description="Helical" evidence="6">
    <location>
        <begin position="40"/>
        <end position="61"/>
    </location>
</feature>
<dbReference type="PANTHER" id="PTHR30250:SF11">
    <property type="entry name" value="O-ANTIGEN TRANSPORTER-RELATED"/>
    <property type="match status" value="1"/>
</dbReference>
<accession>A0A1Y0IG95</accession>
<gene>
    <name evidence="7" type="ORF">OLMES_5538</name>
</gene>
<evidence type="ECO:0000256" key="2">
    <source>
        <dbReference type="ARBA" id="ARBA00022475"/>
    </source>
</evidence>
<comment type="subcellular location">
    <subcellularLocation>
        <location evidence="1">Cell membrane</location>
        <topology evidence="1">Multi-pass membrane protein</topology>
    </subcellularLocation>
</comment>
<keyword evidence="3 6" id="KW-0812">Transmembrane</keyword>
<evidence type="ECO:0000313" key="8">
    <source>
        <dbReference type="Proteomes" id="UP000196027"/>
    </source>
</evidence>
<dbReference type="Pfam" id="PF01943">
    <property type="entry name" value="Polysacc_synt"/>
    <property type="match status" value="1"/>
</dbReference>
<feature type="transmembrane region" description="Helical" evidence="6">
    <location>
        <begin position="82"/>
        <end position="101"/>
    </location>
</feature>
<proteinExistence type="predicted"/>
<protein>
    <submittedName>
        <fullName evidence="7">Polysaccharide biosynthesis protein</fullName>
    </submittedName>
</protein>
<evidence type="ECO:0000313" key="7">
    <source>
        <dbReference type="EMBL" id="ARU59518.1"/>
    </source>
</evidence>